<dbReference type="EMBL" id="OV651814">
    <property type="protein sequence ID" value="CAH1106246.1"/>
    <property type="molecule type" value="Genomic_DNA"/>
</dbReference>
<dbReference type="PANTHER" id="PTHR11012:SF30">
    <property type="entry name" value="PROTEIN KINASE-LIKE DOMAIN-CONTAINING"/>
    <property type="match status" value="1"/>
</dbReference>
<evidence type="ECO:0000313" key="3">
    <source>
        <dbReference type="Proteomes" id="UP001153636"/>
    </source>
</evidence>
<keyword evidence="3" id="KW-1185">Reference proteome</keyword>
<dbReference type="SMART" id="SM00587">
    <property type="entry name" value="CHK"/>
    <property type="match status" value="1"/>
</dbReference>
<sequence length="402" mass="47457">MVENKMPRDIFELLEKSVNEKIENFEVKQHEGNKKGEGFLGDLLFISLKNKTSKEDHHFVIKQVLPSNHETNKNWMSASYLNEIYMYMKIIPTFQEFQKNCQNIKIFDNVPKCYAALSEKCNEKILLENIKFKNYVLHPKKQLINSKMYEKIFQLYGKFHAISFAFKQQRPELFSELVSNLKNNWPAFTTLILYKSITNAVNRIKRILESRNEEKLLKRFLNYMDNGLDIFKNSIQYKDSYGVIIHGDCWSNNLMFKYNSAREIEDIKLIDFQMSLLGSPVHDLSYTFYSGASKEALDNLEELLKIYHTTLSEHLKHYGLNAEKVYPFAVMKEEWRKYCSFGFIMGMLIWGAKNIEDGHVPDLNEVIDDKNKFQNYNIKIDHKNYDGPICNLIKHMCDNNFI</sequence>
<dbReference type="Gene3D" id="3.90.1200.10">
    <property type="match status" value="1"/>
</dbReference>
<dbReference type="Pfam" id="PF02958">
    <property type="entry name" value="EcKL"/>
    <property type="match status" value="1"/>
</dbReference>
<proteinExistence type="predicted"/>
<reference evidence="2" key="1">
    <citation type="submission" date="2022-01" db="EMBL/GenBank/DDBJ databases">
        <authorList>
            <person name="King R."/>
        </authorList>
    </citation>
    <scope>NUCLEOTIDE SEQUENCE</scope>
</reference>
<dbReference type="PANTHER" id="PTHR11012">
    <property type="entry name" value="PROTEIN KINASE-LIKE DOMAIN-CONTAINING"/>
    <property type="match status" value="1"/>
</dbReference>
<dbReference type="InterPro" id="IPR004119">
    <property type="entry name" value="EcKL"/>
</dbReference>
<dbReference type="SUPFAM" id="SSF56112">
    <property type="entry name" value="Protein kinase-like (PK-like)"/>
    <property type="match status" value="1"/>
</dbReference>
<accession>A0A9P0CQU8</accession>
<evidence type="ECO:0000313" key="2">
    <source>
        <dbReference type="EMBL" id="CAH1106246.1"/>
    </source>
</evidence>
<dbReference type="InterPro" id="IPR011009">
    <property type="entry name" value="Kinase-like_dom_sf"/>
</dbReference>
<evidence type="ECO:0000259" key="1">
    <source>
        <dbReference type="SMART" id="SM00587"/>
    </source>
</evidence>
<dbReference type="Proteomes" id="UP001153636">
    <property type="component" value="Chromosome 2"/>
</dbReference>
<gene>
    <name evidence="2" type="ORF">PSYICH_LOCUS6907</name>
</gene>
<dbReference type="InterPro" id="IPR015897">
    <property type="entry name" value="CHK_kinase-like"/>
</dbReference>
<feature type="domain" description="CHK kinase-like" evidence="1">
    <location>
        <begin position="125"/>
        <end position="317"/>
    </location>
</feature>
<name>A0A9P0CQU8_9CUCU</name>
<dbReference type="OrthoDB" id="190089at2759"/>
<protein>
    <recommendedName>
        <fullName evidence="1">CHK kinase-like domain-containing protein</fullName>
    </recommendedName>
</protein>
<dbReference type="AlphaFoldDB" id="A0A9P0CQU8"/>
<organism evidence="2 3">
    <name type="scientific">Psylliodes chrysocephalus</name>
    <dbReference type="NCBI Taxonomy" id="3402493"/>
    <lineage>
        <taxon>Eukaryota</taxon>
        <taxon>Metazoa</taxon>
        <taxon>Ecdysozoa</taxon>
        <taxon>Arthropoda</taxon>
        <taxon>Hexapoda</taxon>
        <taxon>Insecta</taxon>
        <taxon>Pterygota</taxon>
        <taxon>Neoptera</taxon>
        <taxon>Endopterygota</taxon>
        <taxon>Coleoptera</taxon>
        <taxon>Polyphaga</taxon>
        <taxon>Cucujiformia</taxon>
        <taxon>Chrysomeloidea</taxon>
        <taxon>Chrysomelidae</taxon>
        <taxon>Galerucinae</taxon>
        <taxon>Alticini</taxon>
        <taxon>Psylliodes</taxon>
    </lineage>
</organism>